<evidence type="ECO:0000313" key="2">
    <source>
        <dbReference type="EMBL" id="JAD75809.1"/>
    </source>
</evidence>
<feature type="region of interest" description="Disordered" evidence="1">
    <location>
        <begin position="1"/>
        <end position="167"/>
    </location>
</feature>
<feature type="compositionally biased region" description="Basic residues" evidence="1">
    <location>
        <begin position="28"/>
        <end position="41"/>
    </location>
</feature>
<dbReference type="EMBL" id="GBRH01222086">
    <property type="protein sequence ID" value="JAD75809.1"/>
    <property type="molecule type" value="Transcribed_RNA"/>
</dbReference>
<feature type="compositionally biased region" description="Polar residues" evidence="1">
    <location>
        <begin position="105"/>
        <end position="122"/>
    </location>
</feature>
<feature type="compositionally biased region" description="Pro residues" evidence="1">
    <location>
        <begin position="57"/>
        <end position="67"/>
    </location>
</feature>
<reference evidence="2" key="1">
    <citation type="submission" date="2014-09" db="EMBL/GenBank/DDBJ databases">
        <authorList>
            <person name="Magalhaes I.L.F."/>
            <person name="Oliveira U."/>
            <person name="Santos F.R."/>
            <person name="Vidigal T.H.D.A."/>
            <person name="Brescovit A.D."/>
            <person name="Santos A.J."/>
        </authorList>
    </citation>
    <scope>NUCLEOTIDE SEQUENCE</scope>
    <source>
        <tissue evidence="2">Shoot tissue taken approximately 20 cm above the soil surface</tissue>
    </source>
</reference>
<organism evidence="2">
    <name type="scientific">Arundo donax</name>
    <name type="common">Giant reed</name>
    <name type="synonym">Donax arundinaceus</name>
    <dbReference type="NCBI Taxonomy" id="35708"/>
    <lineage>
        <taxon>Eukaryota</taxon>
        <taxon>Viridiplantae</taxon>
        <taxon>Streptophyta</taxon>
        <taxon>Embryophyta</taxon>
        <taxon>Tracheophyta</taxon>
        <taxon>Spermatophyta</taxon>
        <taxon>Magnoliopsida</taxon>
        <taxon>Liliopsida</taxon>
        <taxon>Poales</taxon>
        <taxon>Poaceae</taxon>
        <taxon>PACMAD clade</taxon>
        <taxon>Arundinoideae</taxon>
        <taxon>Arundineae</taxon>
        <taxon>Arundo</taxon>
    </lineage>
</organism>
<sequence>MLINQSRNTTTPRDPRENRPAAHCLPGARKRAHERPAHAQKLRPPTNLVLLRSRTSLPPPAPLPPPQQSAGDDSNSKGRHCNSSDVTAPLPNASLARKGNERESPNPNLVTPTDGGKQSSSKLAKRRSFFAPGLFAAHHHQPPPPPASRKRDQRTSQSTPARQGTAS</sequence>
<dbReference type="AlphaFoldDB" id="A0A0A9CHM9"/>
<feature type="compositionally biased region" description="Polar residues" evidence="1">
    <location>
        <begin position="155"/>
        <end position="167"/>
    </location>
</feature>
<accession>A0A0A9CHM9</accession>
<feature type="compositionally biased region" description="Polar residues" evidence="1">
    <location>
        <begin position="1"/>
        <end position="12"/>
    </location>
</feature>
<reference evidence="2" key="2">
    <citation type="journal article" date="2015" name="Data Brief">
        <title>Shoot transcriptome of the giant reed, Arundo donax.</title>
        <authorList>
            <person name="Barrero R.A."/>
            <person name="Guerrero F.D."/>
            <person name="Moolhuijzen P."/>
            <person name="Goolsby J.A."/>
            <person name="Tidwell J."/>
            <person name="Bellgard S.E."/>
            <person name="Bellgard M.I."/>
        </authorList>
    </citation>
    <scope>NUCLEOTIDE SEQUENCE</scope>
    <source>
        <tissue evidence="2">Shoot tissue taken approximately 20 cm above the soil surface</tissue>
    </source>
</reference>
<protein>
    <submittedName>
        <fullName evidence="2">Uncharacterized protein</fullName>
    </submittedName>
</protein>
<proteinExistence type="predicted"/>
<evidence type="ECO:0000256" key="1">
    <source>
        <dbReference type="SAM" id="MobiDB-lite"/>
    </source>
</evidence>
<name>A0A0A9CHM9_ARUDO</name>